<feature type="compositionally biased region" description="Basic and acidic residues" evidence="2">
    <location>
        <begin position="490"/>
        <end position="506"/>
    </location>
</feature>
<feature type="region of interest" description="Disordered" evidence="2">
    <location>
        <begin position="420"/>
        <end position="506"/>
    </location>
</feature>
<comment type="caution">
    <text evidence="4">The sequence shown here is derived from an EMBL/GenBank/DDBJ whole genome shotgun (WGS) entry which is preliminary data.</text>
</comment>
<dbReference type="InterPro" id="IPR017893">
    <property type="entry name" value="DBB_domain"/>
</dbReference>
<evidence type="ECO:0000256" key="2">
    <source>
        <dbReference type="SAM" id="MobiDB-lite"/>
    </source>
</evidence>
<dbReference type="PROSITE" id="PS51376">
    <property type="entry name" value="DBB"/>
    <property type="match status" value="1"/>
</dbReference>
<evidence type="ECO:0000259" key="3">
    <source>
        <dbReference type="PROSITE" id="PS51376"/>
    </source>
</evidence>
<dbReference type="Pfam" id="PF14545">
    <property type="entry name" value="DBB"/>
    <property type="match status" value="1"/>
</dbReference>
<feature type="coiled-coil region" evidence="1">
    <location>
        <begin position="556"/>
        <end position="590"/>
    </location>
</feature>
<dbReference type="InterPro" id="IPR052446">
    <property type="entry name" value="B-cell_PI3K-Signaling_Adptrs"/>
</dbReference>
<dbReference type="Gene3D" id="3.40.50.10140">
    <property type="entry name" value="Toll/interleukin-1 receptor homology (TIR) domain"/>
    <property type="match status" value="1"/>
</dbReference>
<feature type="compositionally biased region" description="Low complexity" evidence="2">
    <location>
        <begin position="635"/>
        <end position="656"/>
    </location>
</feature>
<feature type="region of interest" description="Disordered" evidence="2">
    <location>
        <begin position="628"/>
        <end position="685"/>
    </location>
</feature>
<dbReference type="EMBL" id="JAWJWE010000036">
    <property type="protein sequence ID" value="KAK6628345.1"/>
    <property type="molecule type" value="Genomic_DNA"/>
</dbReference>
<dbReference type="PANTHER" id="PTHR16267:SF11">
    <property type="entry name" value="STUMPS, ISOFORM E"/>
    <property type="match status" value="1"/>
</dbReference>
<protein>
    <recommendedName>
        <fullName evidence="3">DBB domain-containing protein</fullName>
    </recommendedName>
</protein>
<name>A0AAN8P1X6_POLSC</name>
<organism evidence="4 5">
    <name type="scientific">Polyplax serrata</name>
    <name type="common">Common mouse louse</name>
    <dbReference type="NCBI Taxonomy" id="468196"/>
    <lineage>
        <taxon>Eukaryota</taxon>
        <taxon>Metazoa</taxon>
        <taxon>Ecdysozoa</taxon>
        <taxon>Arthropoda</taxon>
        <taxon>Hexapoda</taxon>
        <taxon>Insecta</taxon>
        <taxon>Pterygota</taxon>
        <taxon>Neoptera</taxon>
        <taxon>Paraneoptera</taxon>
        <taxon>Psocodea</taxon>
        <taxon>Troctomorpha</taxon>
        <taxon>Phthiraptera</taxon>
        <taxon>Anoplura</taxon>
        <taxon>Polyplacidae</taxon>
        <taxon>Polyplax</taxon>
    </lineage>
</organism>
<accession>A0AAN8P1X6</accession>
<proteinExistence type="predicted"/>
<dbReference type="InterPro" id="IPR035897">
    <property type="entry name" value="Toll_tir_struct_dom_sf"/>
</dbReference>
<reference evidence="4 5" key="1">
    <citation type="submission" date="2023-10" db="EMBL/GenBank/DDBJ databases">
        <title>Genomes of two closely related lineages of the louse Polyplax serrata with different host specificities.</title>
        <authorList>
            <person name="Martinu J."/>
            <person name="Tarabai H."/>
            <person name="Stefka J."/>
            <person name="Hypsa V."/>
        </authorList>
    </citation>
    <scope>NUCLEOTIDE SEQUENCE [LARGE SCALE GENOMIC DNA]</scope>
    <source>
        <strain evidence="4">HR10_N</strain>
    </source>
</reference>
<dbReference type="GO" id="GO:0005104">
    <property type="term" value="F:fibroblast growth factor receptor binding"/>
    <property type="evidence" value="ECO:0007669"/>
    <property type="project" value="TreeGrafter"/>
</dbReference>
<feature type="compositionally biased region" description="Low complexity" evidence="2">
    <location>
        <begin position="468"/>
        <end position="480"/>
    </location>
</feature>
<dbReference type="PANTHER" id="PTHR16267">
    <property type="entry name" value="BANK1/PIK3AP1 FAMILY MEMBER"/>
    <property type="match status" value="1"/>
</dbReference>
<dbReference type="SMART" id="SM01282">
    <property type="entry name" value="DBB"/>
    <property type="match status" value="1"/>
</dbReference>
<dbReference type="GO" id="GO:0005068">
    <property type="term" value="F:transmembrane receptor protein tyrosine kinase adaptor activity"/>
    <property type="evidence" value="ECO:0007669"/>
    <property type="project" value="TreeGrafter"/>
</dbReference>
<dbReference type="GO" id="GO:0005829">
    <property type="term" value="C:cytosol"/>
    <property type="evidence" value="ECO:0007669"/>
    <property type="project" value="TreeGrafter"/>
</dbReference>
<feature type="compositionally biased region" description="Basic and acidic residues" evidence="2">
    <location>
        <begin position="668"/>
        <end position="678"/>
    </location>
</feature>
<evidence type="ECO:0000313" key="4">
    <source>
        <dbReference type="EMBL" id="KAK6628345.1"/>
    </source>
</evidence>
<gene>
    <name evidence="4" type="ORF">RUM43_002157</name>
</gene>
<sequence>MKCRKLISFNFCSFTGGKIGMEDIVIISSNRSQAADLWVTYLKTCFDQIRKNRNKPPFRILSVEVENFGDSAYPFLSLEEKLKNAKLVIFIICPVFSDYVSQNTEQCGNICKHIRPDGVLAMLLGIGESSITNEHKAALPNYSQWKRMESVKDRDEKFVGDFLGAAMDIISKNITQNNQPTEKGSFMLMPKKVNKSQNKVLILLNEPITKEDIMKVTVIRNNEVFEIPSVKKRNPYTLIFRMPEEFLAVSLLVSIRVERNGNDLGTKLLKCESQLYAMAQILKSCDSPVEFMCQALNIVPCDKDKLDDFLMSSFQRNVPPNFNLLQTSGLGQLHRGVISKDEFPTLLHFAARFGLEKLCWALMECPGGELACDVRNVCELTPSELAESMGHTKLANALCGYMQMTEFTSVYTFLKGMSDEKNNSNKSDSSDDYLNPRPLSETYQVPPSPRPLAQVYSHPPFGYMQMQSPKSSVSSSISDSQETGRNFSSSKERLLYRKSSEDSLKKSDGEHLTFKTLRDTSGNGTQDELIEIINDFKNNVFTISEVEKLVEDWRNRNDVRQSFKEKQEQLNKMREEYDRVQQKLKEEMKSVGRLSPLERFRNFFRSKSKDSKLGDGQDVDKKTRQMESLLPHRPSSGLSIQSSTSSSSSGRLSTGSHCSGASLGDSGTHSDAESERKSRSTSGSICNSFKVKDSLDNYDVPPNPVSLANGKPKTSNGILNYDIPPSSTLLSEYGLKQQWDNESCLSCDSQGNEVNYYNLVGKDIPIPNQSALHGPIIKAASRNCLKAEKERGPDNKTEENNCYEYINLPGVDEVEGEKENIKEGPNLEIQVPDYVNVENGIK</sequence>
<evidence type="ECO:0000256" key="1">
    <source>
        <dbReference type="SAM" id="Coils"/>
    </source>
</evidence>
<feature type="domain" description="DBB" evidence="3">
    <location>
        <begin position="188"/>
        <end position="325"/>
    </location>
</feature>
<evidence type="ECO:0000313" key="5">
    <source>
        <dbReference type="Proteomes" id="UP001372834"/>
    </source>
</evidence>
<dbReference type="Proteomes" id="UP001372834">
    <property type="component" value="Unassembled WGS sequence"/>
</dbReference>
<dbReference type="AlphaFoldDB" id="A0AAN8P1X6"/>
<keyword evidence="1" id="KW-0175">Coiled coil</keyword>